<gene>
    <name evidence="2" type="ORF">NBR_LOCUS2076</name>
</gene>
<evidence type="ECO:0000313" key="4">
    <source>
        <dbReference type="WBParaSite" id="NBR_0000207501-mRNA-1"/>
    </source>
</evidence>
<protein>
    <submittedName>
        <fullName evidence="2 4">Uncharacterized protein</fullName>
    </submittedName>
</protein>
<reference evidence="2 3" key="2">
    <citation type="submission" date="2018-11" db="EMBL/GenBank/DDBJ databases">
        <authorList>
            <consortium name="Pathogen Informatics"/>
        </authorList>
    </citation>
    <scope>NUCLEOTIDE SEQUENCE [LARGE SCALE GENOMIC DNA]</scope>
</reference>
<proteinExistence type="predicted"/>
<reference evidence="4" key="1">
    <citation type="submission" date="2017-02" db="UniProtKB">
        <authorList>
            <consortium name="WormBaseParasite"/>
        </authorList>
    </citation>
    <scope>IDENTIFICATION</scope>
</reference>
<sequence length="74" mass="8290">GCIAHQPRRHQHRARNFEDEPSNLRSRSFDQPTAASSRTLPFATAPPKPITRHSSTPARPATNTQKGIQLVEYT</sequence>
<dbReference type="Proteomes" id="UP000271162">
    <property type="component" value="Unassembled WGS sequence"/>
</dbReference>
<organism evidence="4">
    <name type="scientific">Nippostrongylus brasiliensis</name>
    <name type="common">Rat hookworm</name>
    <dbReference type="NCBI Taxonomy" id="27835"/>
    <lineage>
        <taxon>Eukaryota</taxon>
        <taxon>Metazoa</taxon>
        <taxon>Ecdysozoa</taxon>
        <taxon>Nematoda</taxon>
        <taxon>Chromadorea</taxon>
        <taxon>Rhabditida</taxon>
        <taxon>Rhabditina</taxon>
        <taxon>Rhabditomorpha</taxon>
        <taxon>Strongyloidea</taxon>
        <taxon>Heligmosomidae</taxon>
        <taxon>Nippostrongylus</taxon>
    </lineage>
</organism>
<name>A0A0N4XHS3_NIPBR</name>
<feature type="compositionally biased region" description="Polar residues" evidence="1">
    <location>
        <begin position="23"/>
        <end position="39"/>
    </location>
</feature>
<feature type="region of interest" description="Disordered" evidence="1">
    <location>
        <begin position="1"/>
        <end position="74"/>
    </location>
</feature>
<evidence type="ECO:0000313" key="2">
    <source>
        <dbReference type="EMBL" id="VDL65665.1"/>
    </source>
</evidence>
<accession>A0A0N4XHS3</accession>
<feature type="compositionally biased region" description="Basic residues" evidence="1">
    <location>
        <begin position="1"/>
        <end position="14"/>
    </location>
</feature>
<dbReference type="WBParaSite" id="NBR_0000207501-mRNA-1">
    <property type="protein sequence ID" value="NBR_0000207501-mRNA-1"/>
    <property type="gene ID" value="NBR_0000207501"/>
</dbReference>
<evidence type="ECO:0000313" key="3">
    <source>
        <dbReference type="Proteomes" id="UP000271162"/>
    </source>
</evidence>
<dbReference type="EMBL" id="UYSL01002107">
    <property type="protein sequence ID" value="VDL65665.1"/>
    <property type="molecule type" value="Genomic_DNA"/>
</dbReference>
<feature type="compositionally biased region" description="Polar residues" evidence="1">
    <location>
        <begin position="52"/>
        <end position="67"/>
    </location>
</feature>
<evidence type="ECO:0000256" key="1">
    <source>
        <dbReference type="SAM" id="MobiDB-lite"/>
    </source>
</evidence>
<dbReference type="AlphaFoldDB" id="A0A0N4XHS3"/>
<keyword evidence="3" id="KW-1185">Reference proteome</keyword>